<dbReference type="EMBL" id="JAPDRL010000032">
    <property type="protein sequence ID" value="KAJ9665145.1"/>
    <property type="molecule type" value="Genomic_DNA"/>
</dbReference>
<name>A0ABQ9NRV9_9PEZI</name>
<dbReference type="GO" id="GO:0061630">
    <property type="term" value="F:ubiquitin protein ligase activity"/>
    <property type="evidence" value="ECO:0007669"/>
    <property type="project" value="UniProtKB-EC"/>
</dbReference>
<dbReference type="EC" id="5.2.1.8" evidence="5"/>
<evidence type="ECO:0000256" key="12">
    <source>
        <dbReference type="SAM" id="MobiDB-lite"/>
    </source>
</evidence>
<evidence type="ECO:0000256" key="10">
    <source>
        <dbReference type="ARBA" id="ARBA00023242"/>
    </source>
</evidence>
<dbReference type="SUPFAM" id="SSF57850">
    <property type="entry name" value="RING/U-box"/>
    <property type="match status" value="1"/>
</dbReference>
<keyword evidence="10" id="KW-0539">Nucleus</keyword>
<dbReference type="Gene3D" id="3.30.40.10">
    <property type="entry name" value="Zinc/RING finger domain, C3HC4 (zinc finger)"/>
    <property type="match status" value="1"/>
</dbReference>
<keyword evidence="11" id="KW-0175">Coiled coil</keyword>
<feature type="compositionally biased region" description="Low complexity" evidence="12">
    <location>
        <begin position="22"/>
        <end position="50"/>
    </location>
</feature>
<evidence type="ECO:0000256" key="3">
    <source>
        <dbReference type="ARBA" id="ARBA00004906"/>
    </source>
</evidence>
<dbReference type="Pfam" id="PF04564">
    <property type="entry name" value="U-box"/>
    <property type="match status" value="1"/>
</dbReference>
<keyword evidence="7 14" id="KW-0808">Transferase</keyword>
<dbReference type="Pfam" id="PF10408">
    <property type="entry name" value="Ufd2P_core"/>
    <property type="match status" value="1"/>
</dbReference>
<keyword evidence="9" id="KW-0413">Isomerase</keyword>
<proteinExistence type="inferred from homology"/>
<keyword evidence="8" id="KW-0833">Ubl conjugation pathway</keyword>
<dbReference type="SMART" id="SM00504">
    <property type="entry name" value="Ubox"/>
    <property type="match status" value="1"/>
</dbReference>
<comment type="caution">
    <text evidence="14">The sequence shown here is derived from an EMBL/GenBank/DDBJ whole genome shotgun (WGS) entry which is preliminary data.</text>
</comment>
<dbReference type="PANTHER" id="PTHR13931:SF2">
    <property type="entry name" value="UBIQUITIN CONJUGATION FACTOR E4 B"/>
    <property type="match status" value="1"/>
</dbReference>
<feature type="compositionally biased region" description="Basic and acidic residues" evidence="12">
    <location>
        <begin position="97"/>
        <end position="116"/>
    </location>
</feature>
<comment type="subcellular location">
    <subcellularLocation>
        <location evidence="2">Cytoplasm</location>
    </subcellularLocation>
    <subcellularLocation>
        <location evidence="1">Nucleus</location>
    </subcellularLocation>
</comment>
<evidence type="ECO:0000256" key="2">
    <source>
        <dbReference type="ARBA" id="ARBA00004496"/>
    </source>
</evidence>
<comment type="pathway">
    <text evidence="3">Protein modification; protein ubiquitination.</text>
</comment>
<protein>
    <recommendedName>
        <fullName evidence="5">peptidylprolyl isomerase</fullName>
        <ecNumber evidence="5">5.2.1.8</ecNumber>
    </recommendedName>
</protein>
<evidence type="ECO:0000256" key="8">
    <source>
        <dbReference type="ARBA" id="ARBA00022786"/>
    </source>
</evidence>
<comment type="similarity">
    <text evidence="4">Belongs to the ubiquitin conjugation factor E4 family.</text>
</comment>
<organism evidence="14 15">
    <name type="scientific">Coniosporium apollinis</name>
    <dbReference type="NCBI Taxonomy" id="61459"/>
    <lineage>
        <taxon>Eukaryota</taxon>
        <taxon>Fungi</taxon>
        <taxon>Dikarya</taxon>
        <taxon>Ascomycota</taxon>
        <taxon>Pezizomycotina</taxon>
        <taxon>Dothideomycetes</taxon>
        <taxon>Dothideomycetes incertae sedis</taxon>
        <taxon>Coniosporium</taxon>
    </lineage>
</organism>
<dbReference type="CDD" id="cd16657">
    <property type="entry name" value="RING-Ubox_UBE4A"/>
    <property type="match status" value="1"/>
</dbReference>
<evidence type="ECO:0000256" key="11">
    <source>
        <dbReference type="SAM" id="Coils"/>
    </source>
</evidence>
<dbReference type="PANTHER" id="PTHR13931">
    <property type="entry name" value="UBIQUITINATION FACTOR E4"/>
    <property type="match status" value="1"/>
</dbReference>
<evidence type="ECO:0000256" key="1">
    <source>
        <dbReference type="ARBA" id="ARBA00004123"/>
    </source>
</evidence>
<keyword evidence="15" id="KW-1185">Reference proteome</keyword>
<keyword evidence="9" id="KW-0697">Rotamase</keyword>
<dbReference type="InterPro" id="IPR013083">
    <property type="entry name" value="Znf_RING/FYVE/PHD"/>
</dbReference>
<sequence>MADTQSDADKIRNKRLAKLGGQAQSQPSSTSSTPPAAASATPPEAENESALPPPLARTDSPSANGVSSSDVSDQPPQVSIPRSASGITITSKTSIPQKREIDDGRPRSRQGRRETLEEWEDHTLGNIFKVTLDPKATHDAHGNALIFLEGVRSDLESEGAPIRLSLGVLEQAITEAASSPSAGSPLDYLLGCWKRVSRLYRSLRSGEKDDPKYNIIKEARRLCMSYCIFAVTLPEMFGQEPSEVNPLAQHVLVDPDNDRGLCHDFLSEAVSRFSEDDSVKDALVGAVEQISRDMSKITMNDDYKPYILALRNFVRYPPLLEALANSERFLPADVAPQDIETDTFLGPFFRLSPTQPEVALNYFSSPKTRDKAYILNAQKALRMSLQTHQDELFEVANHFVRNKVARARILDWFALVVNSNHKRRALRPDPDHISSDGFMINVTVVLDRLFEPVMDATFSKIDRIDVEYLRRNSRVSIKDETKINADQTTSDKYYAQKADGSTNFITEIFFLAIAAHHYGTEAANIHLVSLQRQIKQMEKEIERFELERHKFVANPHALSEFERHLKKYKDQLERSQCAILATQGVLLDETAQGRSMQIMRYLIVWLLRLVSPGVDYPKQPLRLPLPKDQPEAFKCLPEYFVEDLVDNFKFITRNMPHIITSTQCEELMMICITFLRSSEYIKNPYLKSGLVTILFNGVWPIYGRPKGVLGEVLLGSRFAEQHLLHALMKFYIEAESTGTHTQFFDKFNIRYEIFQVIKCIWSNPVYRQNLGTESRVNVDFFVRFVNLLLNDVTFVLDESFTAFSQIHNLSKELASGEALDENARKEKEEALEAAKGRAKSYMQLTNETVAMLKLFTEALADSFTMPEIVQRLADMLDYNLDAMVGPKQSNLRIENPQEYNFNPKQLLAEIIDVYLNLREKENFILAVARDGRSYKPSNFAQATTIMKRFALKAPEELDAWEDLASKIQAAKEADEQAEEDLGEIPDEFLDPLVYTLMEDPVILPSSRTTIDRSTIRSHLLSDPTDPFNRMPLKIEDVRPDVEMKKRIDAFRAEKRGARRALGAGDEPMDVSQG</sequence>
<evidence type="ECO:0000259" key="13">
    <source>
        <dbReference type="PROSITE" id="PS51698"/>
    </source>
</evidence>
<dbReference type="InterPro" id="IPR019474">
    <property type="entry name" value="Ub_conjug_fac_E4_core"/>
</dbReference>
<accession>A0ABQ9NRV9</accession>
<keyword evidence="14" id="KW-0012">Acyltransferase</keyword>
<dbReference type="PROSITE" id="PS51698">
    <property type="entry name" value="U_BOX"/>
    <property type="match status" value="1"/>
</dbReference>
<dbReference type="InterPro" id="IPR045132">
    <property type="entry name" value="UBE4"/>
</dbReference>
<feature type="domain" description="U-box" evidence="13">
    <location>
        <begin position="983"/>
        <end position="1057"/>
    </location>
</feature>
<feature type="region of interest" description="Disordered" evidence="12">
    <location>
        <begin position="1"/>
        <end position="117"/>
    </location>
</feature>
<gene>
    <name evidence="14" type="primary">UFD2</name>
    <name evidence="14" type="ORF">H2201_004806</name>
</gene>
<evidence type="ECO:0000256" key="5">
    <source>
        <dbReference type="ARBA" id="ARBA00013194"/>
    </source>
</evidence>
<keyword evidence="6" id="KW-0963">Cytoplasm</keyword>
<evidence type="ECO:0000256" key="7">
    <source>
        <dbReference type="ARBA" id="ARBA00022679"/>
    </source>
</evidence>
<dbReference type="Proteomes" id="UP001172684">
    <property type="component" value="Unassembled WGS sequence"/>
</dbReference>
<reference evidence="14" key="1">
    <citation type="submission" date="2022-10" db="EMBL/GenBank/DDBJ databases">
        <title>Culturing micro-colonial fungi from biological soil crusts in the Mojave desert and describing Neophaeococcomyces mojavensis, and introducing the new genera and species Taxawa tesnikishii.</title>
        <authorList>
            <person name="Kurbessoian T."/>
            <person name="Stajich J.E."/>
        </authorList>
    </citation>
    <scope>NUCLEOTIDE SEQUENCE</scope>
    <source>
        <strain evidence="14">TK_1</strain>
    </source>
</reference>
<feature type="coiled-coil region" evidence="11">
    <location>
        <begin position="520"/>
        <end position="578"/>
    </location>
</feature>
<evidence type="ECO:0000313" key="14">
    <source>
        <dbReference type="EMBL" id="KAJ9665145.1"/>
    </source>
</evidence>
<dbReference type="InterPro" id="IPR003613">
    <property type="entry name" value="Ubox_domain"/>
</dbReference>
<evidence type="ECO:0000256" key="9">
    <source>
        <dbReference type="ARBA" id="ARBA00023110"/>
    </source>
</evidence>
<evidence type="ECO:0000313" key="15">
    <source>
        <dbReference type="Proteomes" id="UP001172684"/>
    </source>
</evidence>
<evidence type="ECO:0000256" key="6">
    <source>
        <dbReference type="ARBA" id="ARBA00022490"/>
    </source>
</evidence>
<feature type="compositionally biased region" description="Polar residues" evidence="12">
    <location>
        <begin position="59"/>
        <end position="96"/>
    </location>
</feature>
<evidence type="ECO:0000256" key="4">
    <source>
        <dbReference type="ARBA" id="ARBA00007434"/>
    </source>
</evidence>